<evidence type="ECO:0000256" key="1">
    <source>
        <dbReference type="SAM" id="Phobius"/>
    </source>
</evidence>
<dbReference type="EMBL" id="MFQZ01000010">
    <property type="protein sequence ID" value="OGH87508.1"/>
    <property type="molecule type" value="Genomic_DNA"/>
</dbReference>
<dbReference type="STRING" id="1798704.A3J93_03180"/>
<accession>A0A1F6NUG3</accession>
<dbReference type="InterPro" id="IPR029052">
    <property type="entry name" value="Metallo-depent_PP-like"/>
</dbReference>
<dbReference type="SUPFAM" id="SSF56300">
    <property type="entry name" value="Metallo-dependent phosphatases"/>
    <property type="match status" value="1"/>
</dbReference>
<organism evidence="3 4">
    <name type="scientific">Candidatus Magasanikbacteria bacterium RIFOXYC2_FULL_42_28</name>
    <dbReference type="NCBI Taxonomy" id="1798704"/>
    <lineage>
        <taxon>Bacteria</taxon>
        <taxon>Candidatus Magasanikiibacteriota</taxon>
    </lineage>
</organism>
<feature type="transmembrane region" description="Helical" evidence="1">
    <location>
        <begin position="40"/>
        <end position="59"/>
    </location>
</feature>
<name>A0A1F6NUG3_9BACT</name>
<dbReference type="InterPro" id="IPR051158">
    <property type="entry name" value="Metallophosphoesterase_sf"/>
</dbReference>
<evidence type="ECO:0000313" key="3">
    <source>
        <dbReference type="EMBL" id="OGH87508.1"/>
    </source>
</evidence>
<dbReference type="Proteomes" id="UP000177907">
    <property type="component" value="Unassembled WGS sequence"/>
</dbReference>
<feature type="transmembrane region" description="Helical" evidence="1">
    <location>
        <begin position="65"/>
        <end position="83"/>
    </location>
</feature>
<gene>
    <name evidence="3" type="ORF">A3J93_03180</name>
</gene>
<evidence type="ECO:0000259" key="2">
    <source>
        <dbReference type="Pfam" id="PF00149"/>
    </source>
</evidence>
<evidence type="ECO:0000313" key="4">
    <source>
        <dbReference type="Proteomes" id="UP000177907"/>
    </source>
</evidence>
<dbReference type="PANTHER" id="PTHR31302">
    <property type="entry name" value="TRANSMEMBRANE PROTEIN WITH METALLOPHOSPHOESTERASE DOMAIN-RELATED"/>
    <property type="match status" value="1"/>
</dbReference>
<feature type="domain" description="Calcineurin-like phosphoesterase" evidence="2">
    <location>
        <begin position="97"/>
        <end position="272"/>
    </location>
</feature>
<keyword evidence="1" id="KW-0812">Transmembrane</keyword>
<protein>
    <recommendedName>
        <fullName evidence="2">Calcineurin-like phosphoesterase domain-containing protein</fullName>
    </recommendedName>
</protein>
<keyword evidence="1" id="KW-1133">Transmembrane helix</keyword>
<keyword evidence="1" id="KW-0472">Membrane</keyword>
<sequence>MNIAQILTYTYFVTAIIAFIFLYRERKHPTVRLGHYRMRIYHVITLFIVGAIFLLANMISGYLEILGLILLIVAFATPHFLFIHRKKIKISALAGLKIAFVADLQLGMSLKKTKWSQKIVDKITAENPDLVLLGGDLIDNEGTDENESAFMAPFGQLVGRFPIYYVMGNHEYGAGRPGVMMFENRAPVLADQMAKLKIPLLKNKLERLKLPNRDICIFGLDDLWGGQINFDELKNWDKTTPLIFLTHNPDGVLHWPTELKKPDLVLTGHTHGGQIHLPGLGPVVSAEIKMHRNFYRGLKYYNNIPIFTTVGAGESAAPIRFGLMPEVAILNIK</sequence>
<dbReference type="AlphaFoldDB" id="A0A1F6NUG3"/>
<comment type="caution">
    <text evidence="3">The sequence shown here is derived from an EMBL/GenBank/DDBJ whole genome shotgun (WGS) entry which is preliminary data.</text>
</comment>
<dbReference type="Gene3D" id="3.60.21.10">
    <property type="match status" value="1"/>
</dbReference>
<dbReference type="Pfam" id="PF00149">
    <property type="entry name" value="Metallophos"/>
    <property type="match status" value="1"/>
</dbReference>
<reference evidence="3 4" key="1">
    <citation type="journal article" date="2016" name="Nat. Commun.">
        <title>Thousands of microbial genomes shed light on interconnected biogeochemical processes in an aquifer system.</title>
        <authorList>
            <person name="Anantharaman K."/>
            <person name="Brown C.T."/>
            <person name="Hug L.A."/>
            <person name="Sharon I."/>
            <person name="Castelle C.J."/>
            <person name="Probst A.J."/>
            <person name="Thomas B.C."/>
            <person name="Singh A."/>
            <person name="Wilkins M.J."/>
            <person name="Karaoz U."/>
            <person name="Brodie E.L."/>
            <person name="Williams K.H."/>
            <person name="Hubbard S.S."/>
            <person name="Banfield J.F."/>
        </authorList>
    </citation>
    <scope>NUCLEOTIDE SEQUENCE [LARGE SCALE GENOMIC DNA]</scope>
</reference>
<feature type="transmembrane region" description="Helical" evidence="1">
    <location>
        <begin position="6"/>
        <end position="24"/>
    </location>
</feature>
<dbReference type="InterPro" id="IPR004843">
    <property type="entry name" value="Calcineurin-like_PHP"/>
</dbReference>
<dbReference type="GO" id="GO:0016787">
    <property type="term" value="F:hydrolase activity"/>
    <property type="evidence" value="ECO:0007669"/>
    <property type="project" value="InterPro"/>
</dbReference>
<proteinExistence type="predicted"/>
<dbReference type="PANTHER" id="PTHR31302:SF0">
    <property type="entry name" value="TRANSMEMBRANE PROTEIN WITH METALLOPHOSPHOESTERASE DOMAIN"/>
    <property type="match status" value="1"/>
</dbReference>